<dbReference type="PROSITE" id="PS51301">
    <property type="entry name" value="KILA_N"/>
    <property type="match status" value="1"/>
</dbReference>
<dbReference type="GO" id="GO:0003677">
    <property type="term" value="F:DNA binding"/>
    <property type="evidence" value="ECO:0007669"/>
    <property type="project" value="InterPro"/>
</dbReference>
<proteinExistence type="predicted"/>
<organism evidence="3 4">
    <name type="scientific">Fulvimarina manganoxydans</name>
    <dbReference type="NCBI Taxonomy" id="937218"/>
    <lineage>
        <taxon>Bacteria</taxon>
        <taxon>Pseudomonadati</taxon>
        <taxon>Pseudomonadota</taxon>
        <taxon>Alphaproteobacteria</taxon>
        <taxon>Hyphomicrobiales</taxon>
        <taxon>Aurantimonadaceae</taxon>
        <taxon>Fulvimarina</taxon>
    </lineage>
</organism>
<dbReference type="InterPro" id="IPR036887">
    <property type="entry name" value="HTH_APSES_sf"/>
</dbReference>
<keyword evidence="4" id="KW-1185">Reference proteome</keyword>
<accession>A0A1W2BCU9</accession>
<dbReference type="OrthoDB" id="9808959at2"/>
<protein>
    <submittedName>
        <fullName evidence="3">KilA-N domain-containing protein</fullName>
    </submittedName>
</protein>
<feature type="domain" description="KilA-N" evidence="2">
    <location>
        <begin position="1"/>
        <end position="108"/>
    </location>
</feature>
<dbReference type="Proteomes" id="UP000192656">
    <property type="component" value="Unassembled WGS sequence"/>
</dbReference>
<feature type="region of interest" description="Disordered" evidence="1">
    <location>
        <begin position="151"/>
        <end position="176"/>
    </location>
</feature>
<dbReference type="Pfam" id="PF04383">
    <property type="entry name" value="KilA-N"/>
    <property type="match status" value="1"/>
</dbReference>
<gene>
    <name evidence="3" type="ORF">SAMN06297251_10647</name>
</gene>
<dbReference type="InterPro" id="IPR018004">
    <property type="entry name" value="KilA/APSES_HTH"/>
</dbReference>
<dbReference type="RefSeq" id="WP_084409709.1">
    <property type="nucleotide sequence ID" value="NZ_FWXR01000006.1"/>
</dbReference>
<name>A0A1W2BCU9_9HYPH</name>
<reference evidence="3 4" key="1">
    <citation type="submission" date="2017-04" db="EMBL/GenBank/DDBJ databases">
        <authorList>
            <person name="Afonso C.L."/>
            <person name="Miller P.J."/>
            <person name="Scott M.A."/>
            <person name="Spackman E."/>
            <person name="Goraichik I."/>
            <person name="Dimitrov K.M."/>
            <person name="Suarez D.L."/>
            <person name="Swayne D.E."/>
        </authorList>
    </citation>
    <scope>NUCLEOTIDE SEQUENCE [LARGE SCALE GENOMIC DNA]</scope>
    <source>
        <strain evidence="3 4">CGMCC 1.10972</strain>
    </source>
</reference>
<evidence type="ECO:0000313" key="3">
    <source>
        <dbReference type="EMBL" id="SMC70542.1"/>
    </source>
</evidence>
<evidence type="ECO:0000259" key="2">
    <source>
        <dbReference type="PROSITE" id="PS51301"/>
    </source>
</evidence>
<dbReference type="SUPFAM" id="SSF54616">
    <property type="entry name" value="DNA-binding domain of Mlu1-box binding protein MBP1"/>
    <property type="match status" value="1"/>
</dbReference>
<dbReference type="SMART" id="SM01252">
    <property type="entry name" value="KilA-N"/>
    <property type="match status" value="1"/>
</dbReference>
<evidence type="ECO:0000313" key="4">
    <source>
        <dbReference type="Proteomes" id="UP000192656"/>
    </source>
</evidence>
<sequence length="176" mass="19173">MSTAIQHIDLDGADVSLKGEMVSLTGLWKAAGSDPSKKPAKWRELPSTQEFAAHVADVIIRKSDIELFAVTRGGKAPGTWAHWQIAMSYARYLDPAFAARCNEIVRERMEEKAVVPAGISSEILEMIRRTDGIARQLSGKFKRMEAKLDSALRNTANENGPAEVAASPSHGSNSPR</sequence>
<dbReference type="STRING" id="937218.SAMN06297251_10647"/>
<dbReference type="EMBL" id="FWXR01000006">
    <property type="protein sequence ID" value="SMC70542.1"/>
    <property type="molecule type" value="Genomic_DNA"/>
</dbReference>
<dbReference type="InterPro" id="IPR017880">
    <property type="entry name" value="KilA_N"/>
</dbReference>
<evidence type="ECO:0000256" key="1">
    <source>
        <dbReference type="SAM" id="MobiDB-lite"/>
    </source>
</evidence>
<dbReference type="AlphaFoldDB" id="A0A1W2BCU9"/>